<dbReference type="AlphaFoldDB" id="A0A8H3EXX7"/>
<reference evidence="3" key="1">
    <citation type="submission" date="2021-03" db="EMBL/GenBank/DDBJ databases">
        <authorList>
            <person name="Tagirdzhanova G."/>
        </authorList>
    </citation>
    <scope>NUCLEOTIDE SEQUENCE</scope>
</reference>
<dbReference type="InterPro" id="IPR027417">
    <property type="entry name" value="P-loop_NTPase"/>
</dbReference>
<evidence type="ECO:0000313" key="4">
    <source>
        <dbReference type="Proteomes" id="UP000664169"/>
    </source>
</evidence>
<keyword evidence="1" id="KW-0677">Repeat</keyword>
<dbReference type="Pfam" id="PF24883">
    <property type="entry name" value="NPHP3_N"/>
    <property type="match status" value="1"/>
</dbReference>
<feature type="domain" description="Nephrocystin 3-like N-terminal" evidence="2">
    <location>
        <begin position="96"/>
        <end position="215"/>
    </location>
</feature>
<protein>
    <recommendedName>
        <fullName evidence="2">Nephrocystin 3-like N-terminal domain-containing protein</fullName>
    </recommendedName>
</protein>
<keyword evidence="4" id="KW-1185">Reference proteome</keyword>
<evidence type="ECO:0000313" key="3">
    <source>
        <dbReference type="EMBL" id="CAF9913424.1"/>
    </source>
</evidence>
<dbReference type="PANTHER" id="PTHR10039:SF5">
    <property type="entry name" value="NACHT DOMAIN-CONTAINING PROTEIN"/>
    <property type="match status" value="1"/>
</dbReference>
<dbReference type="Proteomes" id="UP000664169">
    <property type="component" value="Unassembled WGS sequence"/>
</dbReference>
<proteinExistence type="predicted"/>
<dbReference type="SUPFAM" id="SSF52540">
    <property type="entry name" value="P-loop containing nucleoside triphosphate hydrolases"/>
    <property type="match status" value="1"/>
</dbReference>
<dbReference type="InterPro" id="IPR056884">
    <property type="entry name" value="NPHP3-like_N"/>
</dbReference>
<sequence length="834" mass="95324">MDIEEILKSLDYTDRCARRTQIHKPFYSGQWIFRHLPETMTHMFNSEVASVAGSDSDASCAASDSDSDRDDDYNLAQHADVPSDRSLTSNIKATHPIEAWMQTDNSILCITGEPGTGKSSLIGYLHWGNRALEVWRSNVLVLSHFVWDKGEPLLWNKEGFYRNLIYQILSHDSAKEIKVPSLLERKSSVAWSMTELENVLFQLLQNCAACIFVDNVDSNLLPVIHRLAEIPECKVCFTASIDVARQEPNKLRIEEYTYSQLLEETRVELWRPLRDTGLATGECMQIILRTVRQAKGVYLLLHLARQKILLELVIRKEDLLSISMPRDLSDLRTQLLLRDNAYEMARYFNLALSYRNLMDYSNMDITNHRMYDGLGIDISLLEMTLTIRPELRDLLVKGISAELISRIETATQEVLTEVLTHCSGFFQLAAPLNQFDVFENGRFTRGKSPSRSKLGKALYQRIELLPGAVSFFTEYGKAVVDLDRTTQEQWWVDIVKTYLVLVEIELIRSAHPSRVLAPLSKIGSVELLGECHDLYCRGKLQILNNFKRKKPRLLPPFLALAARPNLQDFVTSQIGTQATRVLQHVVDYAGLAIGFENILKLYYGTLAKLGNPLEKGILAIDVNVQSEKRIVMFESAASRIMKRMIQQDSNSFVKEWLQPFSQGLSCLKQRTSIGINVSTTEQAINQVDINDAHHWQRRKIFHPRSSTIILEITYTLEVDLAFLLEILQQRSCIDYTPPTGYVKLRSIQLRNSEKRQSYEVLHEDRTTIDSLTRSLHNFDRDLALAQKTIKAITDDISGIHYQPAENLIQCLLEPSAGYTIVEEEAFQKMCKEIR</sequence>
<accession>A0A8H3EXX7</accession>
<evidence type="ECO:0000259" key="2">
    <source>
        <dbReference type="Pfam" id="PF24883"/>
    </source>
</evidence>
<dbReference type="PANTHER" id="PTHR10039">
    <property type="entry name" value="AMELOGENIN"/>
    <property type="match status" value="1"/>
</dbReference>
<comment type="caution">
    <text evidence="3">The sequence shown here is derived from an EMBL/GenBank/DDBJ whole genome shotgun (WGS) entry which is preliminary data.</text>
</comment>
<evidence type="ECO:0000256" key="1">
    <source>
        <dbReference type="ARBA" id="ARBA00022737"/>
    </source>
</evidence>
<gene>
    <name evidence="3" type="ORF">GOMPHAMPRED_007907</name>
</gene>
<name>A0A8H3EXX7_9LECA</name>
<organism evidence="3 4">
    <name type="scientific">Gomphillus americanus</name>
    <dbReference type="NCBI Taxonomy" id="1940652"/>
    <lineage>
        <taxon>Eukaryota</taxon>
        <taxon>Fungi</taxon>
        <taxon>Dikarya</taxon>
        <taxon>Ascomycota</taxon>
        <taxon>Pezizomycotina</taxon>
        <taxon>Lecanoromycetes</taxon>
        <taxon>OSLEUM clade</taxon>
        <taxon>Ostropomycetidae</taxon>
        <taxon>Ostropales</taxon>
        <taxon>Graphidaceae</taxon>
        <taxon>Gomphilloideae</taxon>
        <taxon>Gomphillus</taxon>
    </lineage>
</organism>
<dbReference type="EMBL" id="CAJPDQ010000008">
    <property type="protein sequence ID" value="CAF9913424.1"/>
    <property type="molecule type" value="Genomic_DNA"/>
</dbReference>